<dbReference type="PANTHER" id="PTHR43392">
    <property type="entry name" value="AAA-TYPE ATPASE FAMILY PROTEIN / ANKYRIN REPEAT FAMILY PROTEIN"/>
    <property type="match status" value="1"/>
</dbReference>
<dbReference type="InterPro" id="IPR050773">
    <property type="entry name" value="CbxX/CfxQ_RuBisCO_ESX"/>
</dbReference>
<sequence>MTFEELKEYGQLFYRENYKLDRNLETKVFKINNIKSYQREPNDAGGTTDWTDNLILLYNLLHKILGSKFSFQLNFKKRTMSIYFAIKKPVTVADLQKQLPLVDVVDIETDEVSSIATIDISKFTTNYGHATQLFEKDQYADLNLSDLTNLKDAPAGATDKSEKTTTDDDSPNNDLSLNVETLDTNVDALAELKGLTGLEEAKQQITDMVAIAKMNQLRKDHGLKTPEGISNHMIFTGNPGTGKTTVAKLFATILYQNDIITANKLVLTDRSDLVGHYTGTTADRTKKVIQAALGGVLFIDEAYQLSHPDSPTDFGHEAIDQLIIGMENHREDLIVILAGYTDQMETFLNDNPGLRSRIPNRVHFEDYTTGELTQIILNMINKEQIVTLEHDSYFTEVVTNFINQNNPSGNARWARNIYQAMLQAQARRVAFQPHPTKKDLQTITNSDVDAALMTTPTN</sequence>
<dbReference type="InterPro" id="IPR041627">
    <property type="entry name" value="AAA_lid_6"/>
</dbReference>
<feature type="domain" description="AAA+ ATPase" evidence="5">
    <location>
        <begin position="229"/>
        <end position="368"/>
    </location>
</feature>
<keyword evidence="2" id="KW-0547">Nucleotide-binding</keyword>
<dbReference type="EMBL" id="CP097119">
    <property type="protein sequence ID" value="USS88899.1"/>
    <property type="molecule type" value="Genomic_DNA"/>
</dbReference>
<dbReference type="InterPro" id="IPR003593">
    <property type="entry name" value="AAA+_ATPase"/>
</dbReference>
<protein>
    <submittedName>
        <fullName evidence="6">AAA family ATPase</fullName>
    </submittedName>
</protein>
<dbReference type="Proteomes" id="UP001055911">
    <property type="component" value="Chromosome"/>
</dbReference>
<dbReference type="GO" id="GO:0016887">
    <property type="term" value="F:ATP hydrolysis activity"/>
    <property type="evidence" value="ECO:0007669"/>
    <property type="project" value="InterPro"/>
</dbReference>
<evidence type="ECO:0000313" key="6">
    <source>
        <dbReference type="EMBL" id="USS88899.1"/>
    </source>
</evidence>
<dbReference type="CDD" id="cd00009">
    <property type="entry name" value="AAA"/>
    <property type="match status" value="1"/>
</dbReference>
<evidence type="ECO:0000256" key="4">
    <source>
        <dbReference type="SAM" id="MobiDB-lite"/>
    </source>
</evidence>
<dbReference type="Pfam" id="PF17866">
    <property type="entry name" value="AAA_lid_6"/>
    <property type="match status" value="1"/>
</dbReference>
<dbReference type="InterPro" id="IPR000641">
    <property type="entry name" value="CbxX/CfxQ"/>
</dbReference>
<reference evidence="6" key="1">
    <citation type="submission" date="2022-05" db="EMBL/GenBank/DDBJ databases">
        <authorList>
            <person name="Oliphant S.A."/>
            <person name="Watson-Haigh N.S."/>
            <person name="Sumby K.M."/>
            <person name="Gardner J.M."/>
            <person name="Jiranek V."/>
        </authorList>
    </citation>
    <scope>NUCLEOTIDE SEQUENCE</scope>
    <source>
        <strain evidence="6">KI4_B1</strain>
    </source>
</reference>
<dbReference type="InterPro" id="IPR003959">
    <property type="entry name" value="ATPase_AAA_core"/>
</dbReference>
<dbReference type="GO" id="GO:0005524">
    <property type="term" value="F:ATP binding"/>
    <property type="evidence" value="ECO:0007669"/>
    <property type="project" value="UniProtKB-KW"/>
</dbReference>
<keyword evidence="7" id="KW-1185">Reference proteome</keyword>
<proteinExistence type="inferred from homology"/>
<evidence type="ECO:0000313" key="7">
    <source>
        <dbReference type="Proteomes" id="UP001055911"/>
    </source>
</evidence>
<dbReference type="Pfam" id="PF00004">
    <property type="entry name" value="AAA"/>
    <property type="match status" value="1"/>
</dbReference>
<name>A0A9Q8ZNX6_9LACO</name>
<dbReference type="RefSeq" id="WP_252766416.1">
    <property type="nucleotide sequence ID" value="NZ_CP097119.1"/>
</dbReference>
<dbReference type="PANTHER" id="PTHR43392:SF2">
    <property type="entry name" value="AAA-TYPE ATPASE FAMILY PROTEIN _ ANKYRIN REPEAT FAMILY PROTEIN"/>
    <property type="match status" value="1"/>
</dbReference>
<dbReference type="FunFam" id="3.40.50.300:FF:000216">
    <property type="entry name" value="Type VII secretion ATPase EccA"/>
    <property type="match status" value="1"/>
</dbReference>
<keyword evidence="3" id="KW-0067">ATP-binding</keyword>
<comment type="similarity">
    <text evidence="1">Belongs to the CbxX/CfxQ family.</text>
</comment>
<gene>
    <name evidence="6" type="ORF">M3M40_05280</name>
</gene>
<dbReference type="Gene3D" id="3.40.50.300">
    <property type="entry name" value="P-loop containing nucleotide triphosphate hydrolases"/>
    <property type="match status" value="1"/>
</dbReference>
<evidence type="ECO:0000256" key="3">
    <source>
        <dbReference type="ARBA" id="ARBA00022840"/>
    </source>
</evidence>
<dbReference type="AlphaFoldDB" id="A0A9Q8ZNX6"/>
<evidence type="ECO:0000256" key="1">
    <source>
        <dbReference type="ARBA" id="ARBA00010378"/>
    </source>
</evidence>
<dbReference type="Gene3D" id="1.10.8.60">
    <property type="match status" value="1"/>
</dbReference>
<dbReference type="SUPFAM" id="SSF52540">
    <property type="entry name" value="P-loop containing nucleoside triphosphate hydrolases"/>
    <property type="match status" value="1"/>
</dbReference>
<evidence type="ECO:0000259" key="5">
    <source>
        <dbReference type="SMART" id="SM00382"/>
    </source>
</evidence>
<dbReference type="SMART" id="SM00382">
    <property type="entry name" value="AAA"/>
    <property type="match status" value="1"/>
</dbReference>
<dbReference type="InterPro" id="IPR027417">
    <property type="entry name" value="P-loop_NTPase"/>
</dbReference>
<evidence type="ECO:0000256" key="2">
    <source>
        <dbReference type="ARBA" id="ARBA00022741"/>
    </source>
</evidence>
<organism evidence="6 7">
    <name type="scientific">Fructilactobacillus cliffordii</name>
    <dbReference type="NCBI Taxonomy" id="2940299"/>
    <lineage>
        <taxon>Bacteria</taxon>
        <taxon>Bacillati</taxon>
        <taxon>Bacillota</taxon>
        <taxon>Bacilli</taxon>
        <taxon>Lactobacillales</taxon>
        <taxon>Lactobacillaceae</taxon>
        <taxon>Fructilactobacillus</taxon>
    </lineage>
</organism>
<accession>A0A9Q8ZNX6</accession>
<feature type="region of interest" description="Disordered" evidence="4">
    <location>
        <begin position="153"/>
        <end position="174"/>
    </location>
</feature>
<dbReference type="PRINTS" id="PR00819">
    <property type="entry name" value="CBXCFQXSUPER"/>
</dbReference>